<gene>
    <name evidence="2" type="ORF">M9Y10_006416</name>
</gene>
<feature type="compositionally biased region" description="Low complexity" evidence="1">
    <location>
        <begin position="67"/>
        <end position="79"/>
    </location>
</feature>
<accession>A0ABR2JEL7</accession>
<comment type="caution">
    <text evidence="2">The sequence shown here is derived from an EMBL/GenBank/DDBJ whole genome shotgun (WGS) entry which is preliminary data.</text>
</comment>
<reference evidence="2 3" key="1">
    <citation type="submission" date="2024-04" db="EMBL/GenBank/DDBJ databases">
        <title>Tritrichomonas musculus Genome.</title>
        <authorList>
            <person name="Alves-Ferreira E."/>
            <person name="Grigg M."/>
            <person name="Lorenzi H."/>
            <person name="Galac M."/>
        </authorList>
    </citation>
    <scope>NUCLEOTIDE SEQUENCE [LARGE SCALE GENOMIC DNA]</scope>
    <source>
        <strain evidence="2 3">EAF2021</strain>
    </source>
</reference>
<keyword evidence="3" id="KW-1185">Reference proteome</keyword>
<feature type="region of interest" description="Disordered" evidence="1">
    <location>
        <begin position="47"/>
        <end position="97"/>
    </location>
</feature>
<evidence type="ECO:0000313" key="2">
    <source>
        <dbReference type="EMBL" id="KAK8876225.1"/>
    </source>
</evidence>
<organism evidence="2 3">
    <name type="scientific">Tritrichomonas musculus</name>
    <dbReference type="NCBI Taxonomy" id="1915356"/>
    <lineage>
        <taxon>Eukaryota</taxon>
        <taxon>Metamonada</taxon>
        <taxon>Parabasalia</taxon>
        <taxon>Tritrichomonadida</taxon>
        <taxon>Tritrichomonadidae</taxon>
        <taxon>Tritrichomonas</taxon>
    </lineage>
</organism>
<evidence type="ECO:0000313" key="3">
    <source>
        <dbReference type="Proteomes" id="UP001470230"/>
    </source>
</evidence>
<evidence type="ECO:0000256" key="1">
    <source>
        <dbReference type="SAM" id="MobiDB-lite"/>
    </source>
</evidence>
<feature type="compositionally biased region" description="Acidic residues" evidence="1">
    <location>
        <begin position="81"/>
        <end position="97"/>
    </location>
</feature>
<sequence length="97" mass="10876">MKAIMAPPKRIQLVVDNAAVNEKETVRNLLQFAEGKKRNIELNASAARDSELKTAPPKKAKKKKFLPKTSSVKQSQSTSNEYDDDDEIEEEDSSQMP</sequence>
<protein>
    <submittedName>
        <fullName evidence="2">Uncharacterized protein</fullName>
    </submittedName>
</protein>
<feature type="compositionally biased region" description="Basic residues" evidence="1">
    <location>
        <begin position="56"/>
        <end position="66"/>
    </location>
</feature>
<name>A0ABR2JEL7_9EUKA</name>
<dbReference type="EMBL" id="JAPFFF010000012">
    <property type="protein sequence ID" value="KAK8876225.1"/>
    <property type="molecule type" value="Genomic_DNA"/>
</dbReference>
<proteinExistence type="predicted"/>
<dbReference type="Proteomes" id="UP001470230">
    <property type="component" value="Unassembled WGS sequence"/>
</dbReference>